<feature type="transmembrane region" description="Helical" evidence="9">
    <location>
        <begin position="112"/>
        <end position="131"/>
    </location>
</feature>
<evidence type="ECO:0000256" key="9">
    <source>
        <dbReference type="RuleBase" id="RU362002"/>
    </source>
</evidence>
<dbReference type="Pfam" id="PF00909">
    <property type="entry name" value="Ammonium_transp"/>
    <property type="match status" value="1"/>
</dbReference>
<evidence type="ECO:0000256" key="4">
    <source>
        <dbReference type="ARBA" id="ARBA00022448"/>
    </source>
</evidence>
<evidence type="ECO:0000313" key="12">
    <source>
        <dbReference type="Proteomes" id="UP000683360"/>
    </source>
</evidence>
<feature type="transmembrane region" description="Helical" evidence="9">
    <location>
        <begin position="28"/>
        <end position="48"/>
    </location>
</feature>
<feature type="transmembrane region" description="Helical" evidence="9">
    <location>
        <begin position="253"/>
        <end position="275"/>
    </location>
</feature>
<accession>A0A8S3UEI0</accession>
<comment type="caution">
    <text evidence="11">The sequence shown here is derived from an EMBL/GenBank/DDBJ whole genome shotgun (WGS) entry which is preliminary data.</text>
</comment>
<feature type="transmembrane region" description="Helical" evidence="9">
    <location>
        <begin position="376"/>
        <end position="402"/>
    </location>
</feature>
<dbReference type="GO" id="GO:0008519">
    <property type="term" value="F:ammonium channel activity"/>
    <property type="evidence" value="ECO:0007669"/>
    <property type="project" value="InterPro"/>
</dbReference>
<comment type="subcellular location">
    <subcellularLocation>
        <location evidence="9">Cell membrane</location>
        <topology evidence="9">Multi-pass membrane protein</topology>
    </subcellularLocation>
    <subcellularLocation>
        <location evidence="1">Membrane</location>
        <topology evidence="1">Multi-pass membrane protein</topology>
    </subcellularLocation>
</comment>
<reference evidence="11" key="1">
    <citation type="submission" date="2021-03" db="EMBL/GenBank/DDBJ databases">
        <authorList>
            <person name="Bekaert M."/>
        </authorList>
    </citation>
    <scope>NUCLEOTIDE SEQUENCE</scope>
</reference>
<feature type="transmembrane region" description="Helical" evidence="9">
    <location>
        <begin position="69"/>
        <end position="86"/>
    </location>
</feature>
<evidence type="ECO:0000259" key="10">
    <source>
        <dbReference type="Pfam" id="PF00909"/>
    </source>
</evidence>
<proteinExistence type="inferred from homology"/>
<keyword evidence="7 9" id="KW-0472">Membrane</keyword>
<evidence type="ECO:0000256" key="8">
    <source>
        <dbReference type="ARBA" id="ARBA00023177"/>
    </source>
</evidence>
<dbReference type="GO" id="GO:0005886">
    <property type="term" value="C:plasma membrane"/>
    <property type="evidence" value="ECO:0007669"/>
    <property type="project" value="UniProtKB-SubCell"/>
</dbReference>
<dbReference type="PANTHER" id="PTHR11730:SF58">
    <property type="entry name" value="AMMONIUM TRANSPORTER"/>
    <property type="match status" value="1"/>
</dbReference>
<dbReference type="PRINTS" id="PR00342">
    <property type="entry name" value="RHESUSRHD"/>
</dbReference>
<dbReference type="PANTHER" id="PTHR11730">
    <property type="entry name" value="AMMONIUM TRANSPORTER"/>
    <property type="match status" value="1"/>
</dbReference>
<gene>
    <name evidence="11" type="ORF">MEDL_52909</name>
</gene>
<comment type="similarity">
    <text evidence="2 9">Belongs to the ammonia transporter channel (TC 1.A.11.2) family.</text>
</comment>
<feature type="transmembrane region" description="Helical" evidence="9">
    <location>
        <begin position="217"/>
        <end position="233"/>
    </location>
</feature>
<feature type="transmembrane region" description="Helical" evidence="9">
    <location>
        <begin position="143"/>
        <end position="162"/>
    </location>
</feature>
<dbReference type="InterPro" id="IPR001905">
    <property type="entry name" value="Ammonium_transpt"/>
</dbReference>
<keyword evidence="12" id="KW-1185">Reference proteome</keyword>
<dbReference type="InterPro" id="IPR024041">
    <property type="entry name" value="NH4_transpt_AmtB-like_dom"/>
</dbReference>
<dbReference type="AlphaFoldDB" id="A0A8S3UEI0"/>
<name>A0A8S3UEI0_MYTED</name>
<dbReference type="InterPro" id="IPR029020">
    <property type="entry name" value="Ammonium/urea_transptr"/>
</dbReference>
<dbReference type="GO" id="GO:0097272">
    <property type="term" value="P:ammonium homeostasis"/>
    <property type="evidence" value="ECO:0007669"/>
    <property type="project" value="TreeGrafter"/>
</dbReference>
<keyword evidence="5 9" id="KW-0812">Transmembrane</keyword>
<feature type="transmembrane region" description="Helical" evidence="9">
    <location>
        <begin position="284"/>
        <end position="303"/>
    </location>
</feature>
<feature type="domain" description="Ammonium transporter AmtB-like" evidence="10">
    <location>
        <begin position="30"/>
        <end position="427"/>
    </location>
</feature>
<feature type="transmembrane region" description="Helical" evidence="9">
    <location>
        <begin position="337"/>
        <end position="356"/>
    </location>
</feature>
<dbReference type="SUPFAM" id="SSF111352">
    <property type="entry name" value="Ammonium transporter"/>
    <property type="match status" value="1"/>
</dbReference>
<organism evidence="11 12">
    <name type="scientific">Mytilus edulis</name>
    <name type="common">Blue mussel</name>
    <dbReference type="NCBI Taxonomy" id="6550"/>
    <lineage>
        <taxon>Eukaryota</taxon>
        <taxon>Metazoa</taxon>
        <taxon>Spiralia</taxon>
        <taxon>Lophotrochozoa</taxon>
        <taxon>Mollusca</taxon>
        <taxon>Bivalvia</taxon>
        <taxon>Autobranchia</taxon>
        <taxon>Pteriomorphia</taxon>
        <taxon>Mytilida</taxon>
        <taxon>Mytiloidea</taxon>
        <taxon>Mytilidae</taxon>
        <taxon>Mytilinae</taxon>
        <taxon>Mytilus</taxon>
    </lineage>
</organism>
<keyword evidence="4 9" id="KW-0813">Transport</keyword>
<dbReference type="EMBL" id="CAJPWZ010002569">
    <property type="protein sequence ID" value="CAG2240651.1"/>
    <property type="molecule type" value="Genomic_DNA"/>
</dbReference>
<evidence type="ECO:0000256" key="7">
    <source>
        <dbReference type="ARBA" id="ARBA00023136"/>
    </source>
</evidence>
<keyword evidence="8 9" id="KW-0924">Ammonia transport</keyword>
<keyword evidence="6 9" id="KW-1133">Transmembrane helix</keyword>
<dbReference type="OrthoDB" id="534912at2759"/>
<dbReference type="FunFam" id="1.10.3430.10:FF:000008">
    <property type="entry name" value="Ammonium transporter"/>
    <property type="match status" value="1"/>
</dbReference>
<feature type="transmembrane region" description="Helical" evidence="9">
    <location>
        <begin position="174"/>
        <end position="197"/>
    </location>
</feature>
<dbReference type="InterPro" id="IPR002229">
    <property type="entry name" value="RhesusRHD"/>
</dbReference>
<protein>
    <recommendedName>
        <fullName evidence="9">Ammonium transporter</fullName>
    </recommendedName>
</protein>
<sequence>MNMANNSTTALDSDGAVAIVNNLTWDDATWILTSSFIIFTMQSGFGLLESGAVTRKNEVNIMIKNAADVIFGGISYWMVGFGISFGKDEGSNGFIGVGYFFVDSNGPDMGQLFATFVFQLSFATTATTIVSGAMAERTKLTSYMVYSFFNTYVYCIPAHWVWDKNGFLNKLGCVDIAGSGVVHLCGGTAALVATYLLKPRTGRYENEEQRPILGNPVNTILGLFMLWWGWLGFNCGSTFGISGGKWKLAAKSAVITMNGSVGAGFAGIVLSVILYKGKYDVSTIVNSVLGGMVGVTASCAVIRPWEAVITGAIGGILSVFGTKLLDKMKLDDPVGAISVHGVCGLWGMLAVGIFAQKDKFQNLTMGRNGLVHGGGFYLLGVQVFSCVSIMTWSIFGTFLILWPLKKTVGIRLSLEEEELGADFVEHNIDSNNRNDSNIIFSSRRTSRIPSSVSTITKDSSEIITISENIRNATNRPDQNENNAFYRFLDQVITKMKRNREIAPADDINLL</sequence>
<dbReference type="NCBIfam" id="TIGR00836">
    <property type="entry name" value="amt"/>
    <property type="match status" value="1"/>
</dbReference>
<dbReference type="Proteomes" id="UP000683360">
    <property type="component" value="Unassembled WGS sequence"/>
</dbReference>
<evidence type="ECO:0000256" key="1">
    <source>
        <dbReference type="ARBA" id="ARBA00004141"/>
    </source>
</evidence>
<feature type="transmembrane region" description="Helical" evidence="9">
    <location>
        <begin position="309"/>
        <end position="325"/>
    </location>
</feature>
<evidence type="ECO:0000256" key="3">
    <source>
        <dbReference type="ARBA" id="ARBA00011036"/>
    </source>
</evidence>
<evidence type="ECO:0000256" key="5">
    <source>
        <dbReference type="ARBA" id="ARBA00022692"/>
    </source>
</evidence>
<evidence type="ECO:0000313" key="11">
    <source>
        <dbReference type="EMBL" id="CAG2240651.1"/>
    </source>
</evidence>
<dbReference type="Gene3D" id="1.10.3430.10">
    <property type="entry name" value="Ammonium transporter AmtB like domains"/>
    <property type="match status" value="1"/>
</dbReference>
<evidence type="ECO:0000256" key="6">
    <source>
        <dbReference type="ARBA" id="ARBA00022989"/>
    </source>
</evidence>
<evidence type="ECO:0000256" key="2">
    <source>
        <dbReference type="ARBA" id="ARBA00005887"/>
    </source>
</evidence>
<comment type="similarity">
    <text evidence="3">Belongs to the ammonium transporter (TC 2.A.49) family. Rh subfamily.</text>
</comment>